<dbReference type="InterPro" id="IPR042269">
    <property type="entry name" value="Ser_carbopepase_S28_SKS"/>
</dbReference>
<dbReference type="SUPFAM" id="SSF53474">
    <property type="entry name" value="alpha/beta-Hydrolases"/>
    <property type="match status" value="1"/>
</dbReference>
<keyword evidence="2" id="KW-0645">Protease</keyword>
<dbReference type="EMBL" id="CAADRA010005912">
    <property type="protein sequence ID" value="VFT93297.1"/>
    <property type="molecule type" value="Genomic_DNA"/>
</dbReference>
<dbReference type="EMBL" id="VJMH01005891">
    <property type="protein sequence ID" value="KAF0692398.1"/>
    <property type="molecule type" value="Genomic_DNA"/>
</dbReference>
<reference evidence="8 9" key="1">
    <citation type="submission" date="2019-03" db="EMBL/GenBank/DDBJ databases">
        <authorList>
            <person name="Gaulin E."/>
            <person name="Dumas B."/>
        </authorList>
    </citation>
    <scope>NUCLEOTIDE SEQUENCE [LARGE SCALE GENOMIC DNA]</scope>
    <source>
        <strain evidence="8">CBS 568.67</strain>
    </source>
</reference>
<feature type="chain" id="PRO_5036355546" evidence="6">
    <location>
        <begin position="17"/>
        <end position="492"/>
    </location>
</feature>
<sequence length="492" mass="54145">MVRLALLAAALAVSSASLLQKHTVTDFLSDNSGREAVTAPPADNWFDAQLLDHFDDGNAKTWRQRFHFNTQWAKGVNHPVFVYINGENEANPAAVTSPNLFMNELAIKYGALVVSLEHRFYGKSQPTGDLSNPSLQYLTMENALADLATFQDYFIAKLNLTAANKWITFGGSYPGMLSGFAKSKYPDRFAGSIASSAPIDTQIDMNGYADTVAFALQYYGGNACTNTVSAGVKAAHDLLASPKPDDATKLHKLFNLCAPIKNDWDRGTVESAIFGNFQGIVQYNGFQQESVKDVCNFFANSTSGATPLDKLAAFTRNHWDPRGCTGSDYETENIVTLSNATIGAGDGILRQWVYQTCNEFGFAQTTASANSFWNQFSYFTIEVGYTEMCKRVYGITDTEDRVQASLDDFGGLSINVENVVWPNGNIDPWSTLSFNNDTRVPDNDNSDAFLIDGTAHCADMYNRKLNRAPEWVHTRIENNVVKFLATDGDDSI</sequence>
<accession>A0A485L6L9</accession>
<evidence type="ECO:0000256" key="5">
    <source>
        <dbReference type="ARBA" id="ARBA00023180"/>
    </source>
</evidence>
<gene>
    <name evidence="8" type="primary">Aste57867_16523</name>
    <name evidence="7" type="ORF">As57867_016466</name>
    <name evidence="8" type="ORF">ASTE57867_16523</name>
</gene>
<dbReference type="PANTHER" id="PTHR11010">
    <property type="entry name" value="PROTEASE S28 PRO-X CARBOXYPEPTIDASE-RELATED"/>
    <property type="match status" value="1"/>
</dbReference>
<evidence type="ECO:0000256" key="3">
    <source>
        <dbReference type="ARBA" id="ARBA00022729"/>
    </source>
</evidence>
<keyword evidence="4" id="KW-0378">Hydrolase</keyword>
<dbReference type="AlphaFoldDB" id="A0A485L6L9"/>
<protein>
    <submittedName>
        <fullName evidence="8">Aste57867_16523 protein</fullName>
    </submittedName>
</protein>
<feature type="signal peptide" evidence="6">
    <location>
        <begin position="1"/>
        <end position="16"/>
    </location>
</feature>
<evidence type="ECO:0000256" key="1">
    <source>
        <dbReference type="ARBA" id="ARBA00011079"/>
    </source>
</evidence>
<dbReference type="PANTHER" id="PTHR11010:SF117">
    <property type="entry name" value="SERINE PROTEASE 16"/>
    <property type="match status" value="1"/>
</dbReference>
<evidence type="ECO:0000256" key="2">
    <source>
        <dbReference type="ARBA" id="ARBA00022670"/>
    </source>
</evidence>
<dbReference type="GO" id="GO:0070008">
    <property type="term" value="F:serine-type exopeptidase activity"/>
    <property type="evidence" value="ECO:0007669"/>
    <property type="project" value="InterPro"/>
</dbReference>
<evidence type="ECO:0000256" key="4">
    <source>
        <dbReference type="ARBA" id="ARBA00022801"/>
    </source>
</evidence>
<dbReference type="InterPro" id="IPR008758">
    <property type="entry name" value="Peptidase_S28"/>
</dbReference>
<dbReference type="GO" id="GO:0008239">
    <property type="term" value="F:dipeptidyl-peptidase activity"/>
    <property type="evidence" value="ECO:0007669"/>
    <property type="project" value="TreeGrafter"/>
</dbReference>
<dbReference type="Gene3D" id="1.20.120.980">
    <property type="entry name" value="Serine carboxypeptidase S28, SKS domain"/>
    <property type="match status" value="1"/>
</dbReference>
<evidence type="ECO:0000313" key="7">
    <source>
        <dbReference type="EMBL" id="KAF0692398.1"/>
    </source>
</evidence>
<keyword evidence="9" id="KW-1185">Reference proteome</keyword>
<keyword evidence="3 6" id="KW-0732">Signal</keyword>
<dbReference type="GO" id="GO:0006508">
    <property type="term" value="P:proteolysis"/>
    <property type="evidence" value="ECO:0007669"/>
    <property type="project" value="UniProtKB-KW"/>
</dbReference>
<reference evidence="7" key="2">
    <citation type="submission" date="2019-06" db="EMBL/GenBank/DDBJ databases">
        <title>Genomics analysis of Aphanomyces spp. identifies a new class of oomycete effector associated with host adaptation.</title>
        <authorList>
            <person name="Gaulin E."/>
        </authorList>
    </citation>
    <scope>NUCLEOTIDE SEQUENCE</scope>
    <source>
        <strain evidence="7">CBS 578.67</strain>
    </source>
</reference>
<evidence type="ECO:0000256" key="6">
    <source>
        <dbReference type="SAM" id="SignalP"/>
    </source>
</evidence>
<keyword evidence="5" id="KW-0325">Glycoprotein</keyword>
<evidence type="ECO:0000313" key="9">
    <source>
        <dbReference type="Proteomes" id="UP000332933"/>
    </source>
</evidence>
<dbReference type="Proteomes" id="UP000332933">
    <property type="component" value="Unassembled WGS sequence"/>
</dbReference>
<proteinExistence type="inferred from homology"/>
<dbReference type="OrthoDB" id="1735038at2759"/>
<dbReference type="InterPro" id="IPR029058">
    <property type="entry name" value="AB_hydrolase_fold"/>
</dbReference>
<name>A0A485L6L9_9STRA</name>
<dbReference type="Pfam" id="PF05577">
    <property type="entry name" value="Peptidase_S28"/>
    <property type="match status" value="1"/>
</dbReference>
<dbReference type="Gene3D" id="3.40.50.1820">
    <property type="entry name" value="alpha/beta hydrolase"/>
    <property type="match status" value="1"/>
</dbReference>
<organism evidence="8 9">
    <name type="scientific">Aphanomyces stellatus</name>
    <dbReference type="NCBI Taxonomy" id="120398"/>
    <lineage>
        <taxon>Eukaryota</taxon>
        <taxon>Sar</taxon>
        <taxon>Stramenopiles</taxon>
        <taxon>Oomycota</taxon>
        <taxon>Saprolegniomycetes</taxon>
        <taxon>Saprolegniales</taxon>
        <taxon>Verrucalvaceae</taxon>
        <taxon>Aphanomyces</taxon>
    </lineage>
</organism>
<evidence type="ECO:0000313" key="8">
    <source>
        <dbReference type="EMBL" id="VFT93297.1"/>
    </source>
</evidence>
<comment type="similarity">
    <text evidence="1">Belongs to the peptidase S28 family.</text>
</comment>